<sequence>MNIIYQRASRVLTYTGPDSGSSIQALDFIQELGEHIRERGSERAASGFPSANDPRWTALHEFFQRPWPSRLWIVQEFLLSQSPPILLCGRREVSWNLILELVLLAHDGYFPFVVRHSDTDPASSLLWLGELRVAASDASTRKGMTLVELLRACRARHCVDTRDKTFAVLSLASDAEELQIRADYNVSTPELYTKVAATIIQNAQSLEILKSAGYRKPSDLPSWVPDWTTDRVTVPLDMNDFLFVKNAKKSTYMFSTGGKSEFSTTINADAYSEVLSFRGTIVDQLSCLTEVICAKTRTKDHSWMAWLQQTMEAFDTSKYGKEGAMEMAFWRIMCGGRTHDRQKFAEQFLRGLRRGIHLRRLCRTTGGFIGLVPSHAREGDEVCIVRGTRVPLLLRACGEFWLFIGECYIHGIMDGEALQFHGLQTQDVKVV</sequence>
<organism evidence="2 3">
    <name type="scientific">Hyaloscypha hepaticicola</name>
    <dbReference type="NCBI Taxonomy" id="2082293"/>
    <lineage>
        <taxon>Eukaryota</taxon>
        <taxon>Fungi</taxon>
        <taxon>Dikarya</taxon>
        <taxon>Ascomycota</taxon>
        <taxon>Pezizomycotina</taxon>
        <taxon>Leotiomycetes</taxon>
        <taxon>Helotiales</taxon>
        <taxon>Hyaloscyphaceae</taxon>
        <taxon>Hyaloscypha</taxon>
    </lineage>
</organism>
<dbReference type="AlphaFoldDB" id="A0A2J6QJI5"/>
<proteinExistence type="predicted"/>
<name>A0A2J6QJI5_9HELO</name>
<dbReference type="Proteomes" id="UP000235672">
    <property type="component" value="Unassembled WGS sequence"/>
</dbReference>
<dbReference type="PANTHER" id="PTHR24148">
    <property type="entry name" value="ANKYRIN REPEAT DOMAIN-CONTAINING PROTEIN 39 HOMOLOG-RELATED"/>
    <property type="match status" value="1"/>
</dbReference>
<dbReference type="InterPro" id="IPR010730">
    <property type="entry name" value="HET"/>
</dbReference>
<evidence type="ECO:0000313" key="3">
    <source>
        <dbReference type="Proteomes" id="UP000235672"/>
    </source>
</evidence>
<dbReference type="InterPro" id="IPR052895">
    <property type="entry name" value="HetReg/Transcr_Mod"/>
</dbReference>
<accession>A0A2J6QJI5</accession>
<evidence type="ECO:0000313" key="2">
    <source>
        <dbReference type="EMBL" id="PMD26404.1"/>
    </source>
</evidence>
<keyword evidence="3" id="KW-1185">Reference proteome</keyword>
<dbReference type="EMBL" id="KZ613468">
    <property type="protein sequence ID" value="PMD26404.1"/>
    <property type="molecule type" value="Genomic_DNA"/>
</dbReference>
<reference evidence="2 3" key="1">
    <citation type="submission" date="2016-05" db="EMBL/GenBank/DDBJ databases">
        <title>A degradative enzymes factory behind the ericoid mycorrhizal symbiosis.</title>
        <authorList>
            <consortium name="DOE Joint Genome Institute"/>
            <person name="Martino E."/>
            <person name="Morin E."/>
            <person name="Grelet G."/>
            <person name="Kuo A."/>
            <person name="Kohler A."/>
            <person name="Daghino S."/>
            <person name="Barry K."/>
            <person name="Choi C."/>
            <person name="Cichocki N."/>
            <person name="Clum A."/>
            <person name="Copeland A."/>
            <person name="Hainaut M."/>
            <person name="Haridas S."/>
            <person name="Labutti K."/>
            <person name="Lindquist E."/>
            <person name="Lipzen A."/>
            <person name="Khouja H.-R."/>
            <person name="Murat C."/>
            <person name="Ohm R."/>
            <person name="Olson A."/>
            <person name="Spatafora J."/>
            <person name="Veneault-Fourrey C."/>
            <person name="Henrissat B."/>
            <person name="Grigoriev I."/>
            <person name="Martin F."/>
            <person name="Perotto S."/>
        </authorList>
    </citation>
    <scope>NUCLEOTIDE SEQUENCE [LARGE SCALE GENOMIC DNA]</scope>
    <source>
        <strain evidence="2 3">UAMH 7357</strain>
    </source>
</reference>
<dbReference type="STRING" id="1745343.A0A2J6QJI5"/>
<dbReference type="OrthoDB" id="2157530at2759"/>
<protein>
    <recommendedName>
        <fullName evidence="1">Heterokaryon incompatibility domain-containing protein</fullName>
    </recommendedName>
</protein>
<dbReference type="PANTHER" id="PTHR24148:SF64">
    <property type="entry name" value="HETEROKARYON INCOMPATIBILITY DOMAIN-CONTAINING PROTEIN"/>
    <property type="match status" value="1"/>
</dbReference>
<evidence type="ECO:0000259" key="1">
    <source>
        <dbReference type="Pfam" id="PF06985"/>
    </source>
</evidence>
<dbReference type="Pfam" id="PF26639">
    <property type="entry name" value="Het-6_barrel"/>
    <property type="match status" value="1"/>
</dbReference>
<feature type="domain" description="Heterokaryon incompatibility" evidence="1">
    <location>
        <begin position="1"/>
        <end position="76"/>
    </location>
</feature>
<dbReference type="Pfam" id="PF06985">
    <property type="entry name" value="HET"/>
    <property type="match status" value="1"/>
</dbReference>
<gene>
    <name evidence="2" type="ORF">NA56DRAFT_698587</name>
</gene>